<evidence type="ECO:0000259" key="6">
    <source>
        <dbReference type="PROSITE" id="PS50853"/>
    </source>
</evidence>
<evidence type="ECO:0000313" key="7">
    <source>
        <dbReference type="EMBL" id="KAJ7371582.1"/>
    </source>
</evidence>
<feature type="domain" description="Fibronectin type-III" evidence="6">
    <location>
        <begin position="616"/>
        <end position="721"/>
    </location>
</feature>
<keyword evidence="8" id="KW-1185">Reference proteome</keyword>
<evidence type="ECO:0000256" key="3">
    <source>
        <dbReference type="SAM" id="MobiDB-lite"/>
    </source>
</evidence>
<dbReference type="PANTHER" id="PTHR45080:SF8">
    <property type="entry name" value="IG-LIKE DOMAIN-CONTAINING PROTEIN"/>
    <property type="match status" value="1"/>
</dbReference>
<dbReference type="PROSITE" id="PS50853">
    <property type="entry name" value="FN3"/>
    <property type="match status" value="1"/>
</dbReference>
<sequence>MKDVRNTCLVRTRNACTTYLMFVLAVTLFVLSSAKFNKWTKQPSDPSFGVLGENVTLEWNFTLTGNDQIWDFKLKDSNQKRDIVIYQPNRQVWVDAKYKGKFDLVESATHPAFVLVNAEASDEAKYCCTVKTSDGHNNESCINLQILVRPSITGISRNQTWNETNDVTLSCNATGNVTWSSSGNKDMTYLGPVFTLKNISREQDDEYWCTTSNGLGNATASVRVIVNYPPSITPNSTSYNFTEGNDVELHCVADGRPQPTVAWAKVGEWSNVAYPDRQTLIITNANRTEAGDYRCTATNGIGDGASATIHVNMFFDEVLKVENINRNDSGVYQCRASNEIGSDAIASSTVTVNYKPERTRLTSDAQSDTVRESLSVTFSCTADSVPPPELELRFDNSPLGLFDNGTFTLKNINASNQGTYECVSRNILGTGPTATLNLTVLVSPSIDYITQNTTVNETDDVMLFCNSTGNPIPSITWTFREDTENVKPGEPLFLQQVNRRQAGRYRCTATNGATNPAWADVHVQVNYKPEIKDGPSVIKSWIDHETEVTCEAEGVPTPEIVWTRNGTVTSTTTRHYLVSTLLFTPLEKNEFGVLLCTAKNLLGTEKKNITVKELVVPGAPEILKIDAGVDNIEIHWEVSAAVDPDSPVLDYLVQVKEKEGSNQWMNCTRITLQKNSGSMLCVMNELKSGTEYVVRVAARNVVGYSAFTVKESSTERGTANEEEKKDLPPKHC</sequence>
<keyword evidence="4" id="KW-0812">Transmembrane</keyword>
<feature type="domain" description="Ig-like" evidence="5">
    <location>
        <begin position="150"/>
        <end position="225"/>
    </location>
</feature>
<evidence type="ECO:0000256" key="4">
    <source>
        <dbReference type="SAM" id="Phobius"/>
    </source>
</evidence>
<dbReference type="GO" id="GO:0050808">
    <property type="term" value="P:synapse organization"/>
    <property type="evidence" value="ECO:0007669"/>
    <property type="project" value="TreeGrafter"/>
</dbReference>
<keyword evidence="4" id="KW-0472">Membrane</keyword>
<name>A0A9W9YY11_9CNID</name>
<dbReference type="SMART" id="SM00409">
    <property type="entry name" value="IG"/>
    <property type="match status" value="6"/>
</dbReference>
<evidence type="ECO:0000259" key="5">
    <source>
        <dbReference type="PROSITE" id="PS50835"/>
    </source>
</evidence>
<dbReference type="Pfam" id="PF13927">
    <property type="entry name" value="Ig_3"/>
    <property type="match status" value="3"/>
</dbReference>
<dbReference type="GO" id="GO:0030424">
    <property type="term" value="C:axon"/>
    <property type="evidence" value="ECO:0007669"/>
    <property type="project" value="TreeGrafter"/>
</dbReference>
<dbReference type="SUPFAM" id="SSF49265">
    <property type="entry name" value="Fibronectin type III"/>
    <property type="match status" value="1"/>
</dbReference>
<dbReference type="InterPro" id="IPR003598">
    <property type="entry name" value="Ig_sub2"/>
</dbReference>
<dbReference type="CDD" id="cd00063">
    <property type="entry name" value="FN3"/>
    <property type="match status" value="1"/>
</dbReference>
<keyword evidence="4" id="KW-1133">Transmembrane helix</keyword>
<dbReference type="SUPFAM" id="SSF48726">
    <property type="entry name" value="Immunoglobulin"/>
    <property type="match status" value="6"/>
</dbReference>
<dbReference type="Pfam" id="PF13895">
    <property type="entry name" value="Ig_2"/>
    <property type="match status" value="1"/>
</dbReference>
<dbReference type="AlphaFoldDB" id="A0A9W9YY11"/>
<evidence type="ECO:0000313" key="8">
    <source>
        <dbReference type="Proteomes" id="UP001163046"/>
    </source>
</evidence>
<dbReference type="Pfam" id="PF00041">
    <property type="entry name" value="fn3"/>
    <property type="match status" value="1"/>
</dbReference>
<feature type="domain" description="Ig-like" evidence="5">
    <location>
        <begin position="444"/>
        <end position="526"/>
    </location>
</feature>
<dbReference type="InterPro" id="IPR050958">
    <property type="entry name" value="Cell_Adh-Cytoskel_Orgn"/>
</dbReference>
<feature type="domain" description="Ig-like" evidence="5">
    <location>
        <begin position="529"/>
        <end position="610"/>
    </location>
</feature>
<proteinExistence type="predicted"/>
<keyword evidence="2" id="KW-1015">Disulfide bond</keyword>
<dbReference type="InterPro" id="IPR036179">
    <property type="entry name" value="Ig-like_dom_sf"/>
</dbReference>
<dbReference type="InterPro" id="IPR003599">
    <property type="entry name" value="Ig_sub"/>
</dbReference>
<reference evidence="7" key="1">
    <citation type="submission" date="2023-01" db="EMBL/GenBank/DDBJ databases">
        <title>Genome assembly of the deep-sea coral Lophelia pertusa.</title>
        <authorList>
            <person name="Herrera S."/>
            <person name="Cordes E."/>
        </authorList>
    </citation>
    <scope>NUCLEOTIDE SEQUENCE</scope>
    <source>
        <strain evidence="7">USNM1676648</strain>
        <tissue evidence="7">Polyp</tissue>
    </source>
</reference>
<keyword evidence="1" id="KW-0732">Signal</keyword>
<dbReference type="GO" id="GO:0043025">
    <property type="term" value="C:neuronal cell body"/>
    <property type="evidence" value="ECO:0007669"/>
    <property type="project" value="TreeGrafter"/>
</dbReference>
<feature type="transmembrane region" description="Helical" evidence="4">
    <location>
        <begin position="12"/>
        <end position="31"/>
    </location>
</feature>
<dbReference type="InterPro" id="IPR036116">
    <property type="entry name" value="FN3_sf"/>
</dbReference>
<evidence type="ECO:0000256" key="2">
    <source>
        <dbReference type="ARBA" id="ARBA00023157"/>
    </source>
</evidence>
<dbReference type="PANTHER" id="PTHR45080">
    <property type="entry name" value="CONTACTIN 5"/>
    <property type="match status" value="1"/>
</dbReference>
<dbReference type="SMART" id="SM00408">
    <property type="entry name" value="IGc2"/>
    <property type="match status" value="5"/>
</dbReference>
<dbReference type="SMART" id="SM00060">
    <property type="entry name" value="FN3"/>
    <property type="match status" value="1"/>
</dbReference>
<dbReference type="GO" id="GO:0007156">
    <property type="term" value="P:homophilic cell adhesion via plasma membrane adhesion molecules"/>
    <property type="evidence" value="ECO:0007669"/>
    <property type="project" value="TreeGrafter"/>
</dbReference>
<evidence type="ECO:0000256" key="1">
    <source>
        <dbReference type="ARBA" id="ARBA00022729"/>
    </source>
</evidence>
<dbReference type="PROSITE" id="PS50835">
    <property type="entry name" value="IG_LIKE"/>
    <property type="match status" value="5"/>
</dbReference>
<feature type="domain" description="Ig-like" evidence="5">
    <location>
        <begin position="230"/>
        <end position="312"/>
    </location>
</feature>
<dbReference type="GO" id="GO:0008046">
    <property type="term" value="F:axon guidance receptor activity"/>
    <property type="evidence" value="ECO:0007669"/>
    <property type="project" value="TreeGrafter"/>
</dbReference>
<dbReference type="InterPro" id="IPR007110">
    <property type="entry name" value="Ig-like_dom"/>
</dbReference>
<feature type="region of interest" description="Disordered" evidence="3">
    <location>
        <begin position="712"/>
        <end position="732"/>
    </location>
</feature>
<feature type="domain" description="Ig-like" evidence="5">
    <location>
        <begin position="356"/>
        <end position="439"/>
    </location>
</feature>
<dbReference type="GO" id="GO:0005886">
    <property type="term" value="C:plasma membrane"/>
    <property type="evidence" value="ECO:0007669"/>
    <property type="project" value="TreeGrafter"/>
</dbReference>
<accession>A0A9W9YY11</accession>
<dbReference type="EMBL" id="MU826844">
    <property type="protein sequence ID" value="KAJ7371582.1"/>
    <property type="molecule type" value="Genomic_DNA"/>
</dbReference>
<dbReference type="InterPro" id="IPR013783">
    <property type="entry name" value="Ig-like_fold"/>
</dbReference>
<dbReference type="InterPro" id="IPR003961">
    <property type="entry name" value="FN3_dom"/>
</dbReference>
<comment type="caution">
    <text evidence="7">The sequence shown here is derived from an EMBL/GenBank/DDBJ whole genome shotgun (WGS) entry which is preliminary data.</text>
</comment>
<dbReference type="OrthoDB" id="6088938at2759"/>
<dbReference type="Proteomes" id="UP001163046">
    <property type="component" value="Unassembled WGS sequence"/>
</dbReference>
<protein>
    <submittedName>
        <fullName evidence="7">Neural cell adhesion molecule 1</fullName>
    </submittedName>
</protein>
<organism evidence="7 8">
    <name type="scientific">Desmophyllum pertusum</name>
    <dbReference type="NCBI Taxonomy" id="174260"/>
    <lineage>
        <taxon>Eukaryota</taxon>
        <taxon>Metazoa</taxon>
        <taxon>Cnidaria</taxon>
        <taxon>Anthozoa</taxon>
        <taxon>Hexacorallia</taxon>
        <taxon>Scleractinia</taxon>
        <taxon>Caryophylliina</taxon>
        <taxon>Caryophylliidae</taxon>
        <taxon>Desmophyllum</taxon>
    </lineage>
</organism>
<gene>
    <name evidence="7" type="primary">NCAM1_5</name>
    <name evidence="7" type="ORF">OS493_024257</name>
</gene>
<dbReference type="Gene3D" id="2.60.40.10">
    <property type="entry name" value="Immunoglobulins"/>
    <property type="match status" value="8"/>
</dbReference>